<evidence type="ECO:0000313" key="1">
    <source>
        <dbReference type="EMBL" id="KAI1725302.1"/>
    </source>
</evidence>
<name>A0AAD4NGQ8_9BILA</name>
<evidence type="ECO:0000313" key="2">
    <source>
        <dbReference type="Proteomes" id="UP001201812"/>
    </source>
</evidence>
<comment type="caution">
    <text evidence="1">The sequence shown here is derived from an EMBL/GenBank/DDBJ whole genome shotgun (WGS) entry which is preliminary data.</text>
</comment>
<proteinExistence type="predicted"/>
<dbReference type="EMBL" id="JAKKPZ010000002">
    <property type="protein sequence ID" value="KAI1725302.1"/>
    <property type="molecule type" value="Genomic_DNA"/>
</dbReference>
<organism evidence="1 2">
    <name type="scientific">Ditylenchus destructor</name>
    <dbReference type="NCBI Taxonomy" id="166010"/>
    <lineage>
        <taxon>Eukaryota</taxon>
        <taxon>Metazoa</taxon>
        <taxon>Ecdysozoa</taxon>
        <taxon>Nematoda</taxon>
        <taxon>Chromadorea</taxon>
        <taxon>Rhabditida</taxon>
        <taxon>Tylenchina</taxon>
        <taxon>Tylenchomorpha</taxon>
        <taxon>Sphaerularioidea</taxon>
        <taxon>Anguinidae</taxon>
        <taxon>Anguininae</taxon>
        <taxon>Ditylenchus</taxon>
    </lineage>
</organism>
<sequence length="116" mass="13146">MGFNHLSIHSYSSRRINIGRWTAVYVKVGAKELRHSLRRLPWAHAWMSTLCGALRIRAVCMTPAAVEWTITLQQKLRDGAEHYKGDFGKRIHSLAWNAYERGADLGICACKEAGHL</sequence>
<dbReference type="Proteomes" id="UP001201812">
    <property type="component" value="Unassembled WGS sequence"/>
</dbReference>
<keyword evidence="2" id="KW-1185">Reference proteome</keyword>
<protein>
    <submittedName>
        <fullName evidence="1">Uncharacterized protein</fullName>
    </submittedName>
</protein>
<reference evidence="1" key="1">
    <citation type="submission" date="2022-01" db="EMBL/GenBank/DDBJ databases">
        <title>Genome Sequence Resource for Two Populations of Ditylenchus destructor, the Migratory Endoparasitic Phytonematode.</title>
        <authorList>
            <person name="Zhang H."/>
            <person name="Lin R."/>
            <person name="Xie B."/>
        </authorList>
    </citation>
    <scope>NUCLEOTIDE SEQUENCE</scope>
    <source>
        <strain evidence="1">BazhouSP</strain>
    </source>
</reference>
<gene>
    <name evidence="1" type="ORF">DdX_01957</name>
</gene>
<dbReference type="AlphaFoldDB" id="A0AAD4NGQ8"/>
<accession>A0AAD4NGQ8</accession>